<dbReference type="AlphaFoldDB" id="A0AAU9QE35"/>
<dbReference type="InterPro" id="IPR050345">
    <property type="entry name" value="Aliph_Amidase/BUP"/>
</dbReference>
<organism evidence="3 4">
    <name type="scientific">Vibrio jasicida</name>
    <dbReference type="NCBI Taxonomy" id="766224"/>
    <lineage>
        <taxon>Bacteria</taxon>
        <taxon>Pseudomonadati</taxon>
        <taxon>Pseudomonadota</taxon>
        <taxon>Gammaproteobacteria</taxon>
        <taxon>Vibrionales</taxon>
        <taxon>Vibrionaceae</taxon>
        <taxon>Vibrio</taxon>
    </lineage>
</organism>
<evidence type="ECO:0000259" key="2">
    <source>
        <dbReference type="PROSITE" id="PS50263"/>
    </source>
</evidence>
<dbReference type="Pfam" id="PF00795">
    <property type="entry name" value="CN_hydrolase"/>
    <property type="match status" value="1"/>
</dbReference>
<dbReference type="SUPFAM" id="SSF56317">
    <property type="entry name" value="Carbon-nitrogen hydrolase"/>
    <property type="match status" value="1"/>
</dbReference>
<dbReference type="InterPro" id="IPR036526">
    <property type="entry name" value="C-N_Hydrolase_sf"/>
</dbReference>
<dbReference type="GO" id="GO:0016811">
    <property type="term" value="F:hydrolase activity, acting on carbon-nitrogen (but not peptide) bonds, in linear amides"/>
    <property type="evidence" value="ECO:0007669"/>
    <property type="project" value="TreeGrafter"/>
</dbReference>
<gene>
    <name evidence="3" type="ORF">THF1A12_10174</name>
</gene>
<dbReference type="InterPro" id="IPR003010">
    <property type="entry name" value="C-N_Hydrolase"/>
</dbReference>
<evidence type="ECO:0000313" key="3">
    <source>
        <dbReference type="EMBL" id="CAH1563482.1"/>
    </source>
</evidence>
<dbReference type="CDD" id="cd07197">
    <property type="entry name" value="nitrilase"/>
    <property type="match status" value="1"/>
</dbReference>
<sequence length="254" mass="28501">MKIGVVQMRMGWTVRENLKTIISHVENMRALDALVFPELSLSGFHRNIKQESEPQTIHHAIQTLCELAFDYKTTLFIGAPLTEGERIFNSYLCIDVNGDVVAQWNKVGLTESEAKFFAIGERRELLNLAQSSITSVMCREVDDIEWFLSEVQEQASLILWPSYIGQQSQDQQTQGYYERASLIAKEAGAFVVQCNWPHALNDPNLRGLGGSHIYDDSGQCIYTMPVDKASVCILDLNQGTVEPLKAVLKSLSES</sequence>
<dbReference type="PANTHER" id="PTHR43674">
    <property type="entry name" value="NITRILASE C965.09-RELATED"/>
    <property type="match status" value="1"/>
</dbReference>
<dbReference type="RefSeq" id="WP_409587925.1">
    <property type="nucleotide sequence ID" value="NZ_CAKMTZ010000001.1"/>
</dbReference>
<feature type="domain" description="CN hydrolase" evidence="2">
    <location>
        <begin position="1"/>
        <end position="238"/>
    </location>
</feature>
<dbReference type="EMBL" id="CAKMUD010000001">
    <property type="protein sequence ID" value="CAH1563482.1"/>
    <property type="molecule type" value="Genomic_DNA"/>
</dbReference>
<evidence type="ECO:0000256" key="1">
    <source>
        <dbReference type="ARBA" id="ARBA00022801"/>
    </source>
</evidence>
<proteinExistence type="predicted"/>
<comment type="caution">
    <text evidence="3">The sequence shown here is derived from an EMBL/GenBank/DDBJ whole genome shotgun (WGS) entry which is preliminary data.</text>
</comment>
<keyword evidence="1 3" id="KW-0378">Hydrolase</keyword>
<evidence type="ECO:0000313" key="4">
    <source>
        <dbReference type="Proteomes" id="UP001295462"/>
    </source>
</evidence>
<dbReference type="Gene3D" id="3.60.110.10">
    <property type="entry name" value="Carbon-nitrogen hydrolase"/>
    <property type="match status" value="1"/>
</dbReference>
<dbReference type="PANTHER" id="PTHR43674:SF16">
    <property type="entry name" value="CARBON-NITROGEN FAMILY, PUTATIVE (AFU_ORTHOLOGUE AFUA_5G02350)-RELATED"/>
    <property type="match status" value="1"/>
</dbReference>
<dbReference type="PROSITE" id="PS50263">
    <property type="entry name" value="CN_HYDROLASE"/>
    <property type="match status" value="1"/>
</dbReference>
<name>A0AAU9QE35_9VIBR</name>
<protein>
    <submittedName>
        <fullName evidence="3">Carbon-nitrogen hydrolase family protein</fullName>
    </submittedName>
</protein>
<dbReference type="Proteomes" id="UP001295462">
    <property type="component" value="Unassembled WGS sequence"/>
</dbReference>
<accession>A0AAU9QE35</accession>
<reference evidence="3" key="1">
    <citation type="submission" date="2022-01" db="EMBL/GenBank/DDBJ databases">
        <authorList>
            <person name="Lagorce A."/>
        </authorList>
    </citation>
    <scope>NUCLEOTIDE SEQUENCE</scope>
    <source>
        <strain evidence="3">Th15_F1_A12</strain>
    </source>
</reference>